<comment type="caution">
    <text evidence="2">The sequence shown here is derived from an EMBL/GenBank/DDBJ whole genome shotgun (WGS) entry which is preliminary data.</text>
</comment>
<sequence length="115" mass="13163">MLERQTREKERKDLRLLQEEQEQNRKHWDREREEVSEGGGQHTRVEVSTTQWRSAQHGGGQHNTVEVSTTGWRSAQHGGGQHNTVEVSTTRWRSAQHGGGQHNTVQVSSPNSMKE</sequence>
<reference evidence="2 3" key="1">
    <citation type="submission" date="2019-03" db="EMBL/GenBank/DDBJ databases">
        <title>First draft genome of Liparis tanakae, snailfish: a comprehensive survey of snailfish specific genes.</title>
        <authorList>
            <person name="Kim W."/>
            <person name="Song I."/>
            <person name="Jeong J.-H."/>
            <person name="Kim D."/>
            <person name="Kim S."/>
            <person name="Ryu S."/>
            <person name="Song J.Y."/>
            <person name="Lee S.K."/>
        </authorList>
    </citation>
    <scope>NUCLEOTIDE SEQUENCE [LARGE SCALE GENOMIC DNA]</scope>
    <source>
        <tissue evidence="2">Muscle</tissue>
    </source>
</reference>
<feature type="region of interest" description="Disordered" evidence="1">
    <location>
        <begin position="1"/>
        <end position="115"/>
    </location>
</feature>
<feature type="compositionally biased region" description="Polar residues" evidence="1">
    <location>
        <begin position="62"/>
        <end position="73"/>
    </location>
</feature>
<protein>
    <submittedName>
        <fullName evidence="2">Uncharacterized protein</fullName>
    </submittedName>
</protein>
<name>A0A4Z2F2C2_9TELE</name>
<accession>A0A4Z2F2C2</accession>
<evidence type="ECO:0000313" key="3">
    <source>
        <dbReference type="Proteomes" id="UP000314294"/>
    </source>
</evidence>
<evidence type="ECO:0000256" key="1">
    <source>
        <dbReference type="SAM" id="MobiDB-lite"/>
    </source>
</evidence>
<proteinExistence type="predicted"/>
<feature type="compositionally biased region" description="Polar residues" evidence="1">
    <location>
        <begin position="102"/>
        <end position="115"/>
    </location>
</feature>
<keyword evidence="3" id="KW-1185">Reference proteome</keyword>
<feature type="compositionally biased region" description="Polar residues" evidence="1">
    <location>
        <begin position="82"/>
        <end position="93"/>
    </location>
</feature>
<evidence type="ECO:0000313" key="2">
    <source>
        <dbReference type="EMBL" id="TNN34911.1"/>
    </source>
</evidence>
<gene>
    <name evidence="2" type="ORF">EYF80_054924</name>
</gene>
<feature type="compositionally biased region" description="Basic and acidic residues" evidence="1">
    <location>
        <begin position="1"/>
        <end position="35"/>
    </location>
</feature>
<dbReference type="Proteomes" id="UP000314294">
    <property type="component" value="Unassembled WGS sequence"/>
</dbReference>
<organism evidence="2 3">
    <name type="scientific">Liparis tanakae</name>
    <name type="common">Tanaka's snailfish</name>
    <dbReference type="NCBI Taxonomy" id="230148"/>
    <lineage>
        <taxon>Eukaryota</taxon>
        <taxon>Metazoa</taxon>
        <taxon>Chordata</taxon>
        <taxon>Craniata</taxon>
        <taxon>Vertebrata</taxon>
        <taxon>Euteleostomi</taxon>
        <taxon>Actinopterygii</taxon>
        <taxon>Neopterygii</taxon>
        <taxon>Teleostei</taxon>
        <taxon>Neoteleostei</taxon>
        <taxon>Acanthomorphata</taxon>
        <taxon>Eupercaria</taxon>
        <taxon>Perciformes</taxon>
        <taxon>Cottioidei</taxon>
        <taxon>Cottales</taxon>
        <taxon>Liparidae</taxon>
        <taxon>Liparis</taxon>
    </lineage>
</organism>
<dbReference type="EMBL" id="SRLO01001867">
    <property type="protein sequence ID" value="TNN34911.1"/>
    <property type="molecule type" value="Genomic_DNA"/>
</dbReference>
<dbReference type="AlphaFoldDB" id="A0A4Z2F2C2"/>